<comment type="caution">
    <text evidence="2">The sequence shown here is derived from an EMBL/GenBank/DDBJ whole genome shotgun (WGS) entry which is preliminary data.</text>
</comment>
<sequence length="137" mass="15903">MLQEDCAKKIGASIFLLVISSVVLYQSCRRASTIYFFELDTTTVIFMEKTHAVVFPLILSILLFFVYLGTKRSVEIQNERNLEIQRVKSSSALNSRKVSREKIPSRKMSICEDFDTQARIKRLLSDIEEEEKMSRKK</sequence>
<accession>A0A9P1IQG4</accession>
<dbReference type="OrthoDB" id="29661at2759"/>
<evidence type="ECO:0000256" key="1">
    <source>
        <dbReference type="SAM" id="Phobius"/>
    </source>
</evidence>
<keyword evidence="1" id="KW-0812">Transmembrane</keyword>
<proteinExistence type="predicted"/>
<reference evidence="2" key="1">
    <citation type="submission" date="2022-11" db="EMBL/GenBank/DDBJ databases">
        <authorList>
            <person name="Kikuchi T."/>
        </authorList>
    </citation>
    <scope>NUCLEOTIDE SEQUENCE</scope>
    <source>
        <strain evidence="2">PS1010</strain>
    </source>
</reference>
<protein>
    <submittedName>
        <fullName evidence="2">Uncharacterized protein</fullName>
    </submittedName>
</protein>
<keyword evidence="1" id="KW-0472">Membrane</keyword>
<gene>
    <name evidence="2" type="ORF">CAMP_LOCUS10919</name>
</gene>
<dbReference type="AlphaFoldDB" id="A0A9P1IQG4"/>
<organism evidence="2 3">
    <name type="scientific">Caenorhabditis angaria</name>
    <dbReference type="NCBI Taxonomy" id="860376"/>
    <lineage>
        <taxon>Eukaryota</taxon>
        <taxon>Metazoa</taxon>
        <taxon>Ecdysozoa</taxon>
        <taxon>Nematoda</taxon>
        <taxon>Chromadorea</taxon>
        <taxon>Rhabditida</taxon>
        <taxon>Rhabditina</taxon>
        <taxon>Rhabditomorpha</taxon>
        <taxon>Rhabditoidea</taxon>
        <taxon>Rhabditidae</taxon>
        <taxon>Peloderinae</taxon>
        <taxon>Caenorhabditis</taxon>
    </lineage>
</organism>
<dbReference type="EMBL" id="CANHGI010000004">
    <property type="protein sequence ID" value="CAI5448282.1"/>
    <property type="molecule type" value="Genomic_DNA"/>
</dbReference>
<evidence type="ECO:0000313" key="2">
    <source>
        <dbReference type="EMBL" id="CAI5448282.1"/>
    </source>
</evidence>
<dbReference type="Proteomes" id="UP001152747">
    <property type="component" value="Unassembled WGS sequence"/>
</dbReference>
<keyword evidence="1" id="KW-1133">Transmembrane helix</keyword>
<evidence type="ECO:0000313" key="3">
    <source>
        <dbReference type="Proteomes" id="UP001152747"/>
    </source>
</evidence>
<keyword evidence="3" id="KW-1185">Reference proteome</keyword>
<feature type="transmembrane region" description="Helical" evidence="1">
    <location>
        <begin position="12"/>
        <end position="32"/>
    </location>
</feature>
<feature type="transmembrane region" description="Helical" evidence="1">
    <location>
        <begin position="52"/>
        <end position="70"/>
    </location>
</feature>
<name>A0A9P1IQG4_9PELO</name>